<feature type="repeat" description="ANK" evidence="3">
    <location>
        <begin position="584"/>
        <end position="624"/>
    </location>
</feature>
<sequence length="717" mass="78990">MNGRLMSMLVVPTQSSSPNRRPITPNGRPATWSLSAQRKMARLYLYTTLPVEKIRAIINAHSPDRTIRQSSANKRLQLLFDKEPRWLHPHDVEDMGRRVTELANSSTQLFAASEMRFPAPRKSQEQSPVFGRSDGLSSPSDECSESTYGSDAFAESQTSLPFFAPDMPEESPSVARGNPDGLAGADQSDGPFASFLHRTTFMTESSVDSTGTFREHLRGYAEPYVQVVKRLVKRFTAPALGQPGMSRSQVRNAHVVLDEDWIGDGDTSPSFFGCVPLPGESLQVEFDPGSRGSLNTPTSRRPQTGAGCLRTPSGSSAGAQWDLCLTGDATADDFAMSDCFRNTVLHFLAVRGQPDALIQALESGRASKIINAQNTAGQTFLHLLNVPSGWPYYKVWLLVKISWNCGFDMHARDCYGRTVLHTLTELGVPLRQSLLRGLDPRRYLIRDAFGAVPSVEQNSWLQQWASEMGRKAPCDVIMPALDPENSGNPAISRESKNLQNIRVSFTNPRHEDAFGHNGLHCLAMATLSLATMAEKHNLKELMQQFGIHRKRNLGDSSKDRLMFRQSMLSNLLSAGLDPNHRDLFGNTPLMAFAATLPEDDEYKTGPAMLKMLIQGGADVNARNRAGDTALHVAVRFHRKLAVRALVEEGANVHVRNLHCQSLLDECDYRLAGNPGDYAKYSACRAWLSGQAGAVQIPELWRQWMVDKSPVGGATGAV</sequence>
<evidence type="ECO:0000256" key="4">
    <source>
        <dbReference type="SAM" id="MobiDB-lite"/>
    </source>
</evidence>
<dbReference type="Proteomes" id="UP000827724">
    <property type="component" value="Unassembled WGS sequence"/>
</dbReference>
<feature type="compositionally biased region" description="Polar residues" evidence="4">
    <location>
        <begin position="135"/>
        <end position="160"/>
    </location>
</feature>
<feature type="repeat" description="ANK" evidence="3">
    <location>
        <begin position="625"/>
        <end position="657"/>
    </location>
</feature>
<proteinExistence type="predicted"/>
<dbReference type="InterPro" id="IPR002110">
    <property type="entry name" value="Ankyrin_rpt"/>
</dbReference>
<evidence type="ECO:0000256" key="3">
    <source>
        <dbReference type="PROSITE-ProRule" id="PRU00023"/>
    </source>
</evidence>
<keyword evidence="1" id="KW-0677">Repeat</keyword>
<dbReference type="AlphaFoldDB" id="A0A9P8TYA5"/>
<protein>
    <submittedName>
        <fullName evidence="5">Ankyrin repeat</fullName>
    </submittedName>
</protein>
<dbReference type="InterPro" id="IPR036770">
    <property type="entry name" value="Ankyrin_rpt-contain_sf"/>
</dbReference>
<organism evidence="5 6">
    <name type="scientific">Trichoderma cornu-damae</name>
    <dbReference type="NCBI Taxonomy" id="654480"/>
    <lineage>
        <taxon>Eukaryota</taxon>
        <taxon>Fungi</taxon>
        <taxon>Dikarya</taxon>
        <taxon>Ascomycota</taxon>
        <taxon>Pezizomycotina</taxon>
        <taxon>Sordariomycetes</taxon>
        <taxon>Hypocreomycetidae</taxon>
        <taxon>Hypocreales</taxon>
        <taxon>Hypocreaceae</taxon>
        <taxon>Trichoderma</taxon>
    </lineage>
</organism>
<reference evidence="5" key="1">
    <citation type="submission" date="2021-08" db="EMBL/GenBank/DDBJ databases">
        <title>Chromosome-Level Trichoderma cornu-damae using Hi-C Data.</title>
        <authorList>
            <person name="Kim C.S."/>
        </authorList>
    </citation>
    <scope>NUCLEOTIDE SEQUENCE</scope>
    <source>
        <strain evidence="5">KA19-0412C</strain>
    </source>
</reference>
<dbReference type="PROSITE" id="PS50297">
    <property type="entry name" value="ANK_REP_REGION"/>
    <property type="match status" value="1"/>
</dbReference>
<keyword evidence="6" id="KW-1185">Reference proteome</keyword>
<dbReference type="PANTHER" id="PTHR24126">
    <property type="entry name" value="ANKYRIN REPEAT, PH AND SEC7 DOMAIN CONTAINING PROTEIN SECG-RELATED"/>
    <property type="match status" value="1"/>
</dbReference>
<gene>
    <name evidence="5" type="ORF">Trco_004497</name>
</gene>
<feature type="region of interest" description="Disordered" evidence="4">
    <location>
        <begin position="286"/>
        <end position="313"/>
    </location>
</feature>
<evidence type="ECO:0000256" key="2">
    <source>
        <dbReference type="ARBA" id="ARBA00023043"/>
    </source>
</evidence>
<dbReference type="OrthoDB" id="194358at2759"/>
<name>A0A9P8TYA5_9HYPO</name>
<evidence type="ECO:0000256" key="1">
    <source>
        <dbReference type="ARBA" id="ARBA00022737"/>
    </source>
</evidence>
<feature type="region of interest" description="Disordered" evidence="4">
    <location>
        <begin position="12"/>
        <end position="31"/>
    </location>
</feature>
<dbReference type="Pfam" id="PF12796">
    <property type="entry name" value="Ank_2"/>
    <property type="match status" value="1"/>
</dbReference>
<dbReference type="SUPFAM" id="SSF48403">
    <property type="entry name" value="Ankyrin repeat"/>
    <property type="match status" value="1"/>
</dbReference>
<comment type="caution">
    <text evidence="5">The sequence shown here is derived from an EMBL/GenBank/DDBJ whole genome shotgun (WGS) entry which is preliminary data.</text>
</comment>
<dbReference type="PROSITE" id="PS50088">
    <property type="entry name" value="ANK_REPEAT"/>
    <property type="match status" value="2"/>
</dbReference>
<feature type="region of interest" description="Disordered" evidence="4">
    <location>
        <begin position="116"/>
        <end position="188"/>
    </location>
</feature>
<dbReference type="EMBL" id="JAIWOZ010000003">
    <property type="protein sequence ID" value="KAH6608184.1"/>
    <property type="molecule type" value="Genomic_DNA"/>
</dbReference>
<feature type="compositionally biased region" description="Polar residues" evidence="4">
    <location>
        <begin position="292"/>
        <end position="302"/>
    </location>
</feature>
<keyword evidence="2 3" id="KW-0040">ANK repeat</keyword>
<evidence type="ECO:0000313" key="6">
    <source>
        <dbReference type="Proteomes" id="UP000827724"/>
    </source>
</evidence>
<evidence type="ECO:0000313" key="5">
    <source>
        <dbReference type="EMBL" id="KAH6608184.1"/>
    </source>
</evidence>
<dbReference type="SMART" id="SM00248">
    <property type="entry name" value="ANK"/>
    <property type="match status" value="3"/>
</dbReference>
<dbReference type="Gene3D" id="1.25.40.20">
    <property type="entry name" value="Ankyrin repeat-containing domain"/>
    <property type="match status" value="3"/>
</dbReference>
<accession>A0A9P8TYA5</accession>